<dbReference type="InterPro" id="IPR036412">
    <property type="entry name" value="HAD-like_sf"/>
</dbReference>
<dbReference type="SFLD" id="SFLDS00003">
    <property type="entry name" value="Haloacid_Dehalogenase"/>
    <property type="match status" value="1"/>
</dbReference>
<dbReference type="PANTHER" id="PTHR43434:SF13">
    <property type="entry name" value="PHOSPHOGLYCOLATE PHOSPHATASE"/>
    <property type="match status" value="1"/>
</dbReference>
<dbReference type="InterPro" id="IPR023214">
    <property type="entry name" value="HAD_sf"/>
</dbReference>
<gene>
    <name evidence="1" type="ORF">FRUB_08623</name>
</gene>
<organism evidence="1 2">
    <name type="scientific">Fimbriiglobus ruber</name>
    <dbReference type="NCBI Taxonomy" id="1908690"/>
    <lineage>
        <taxon>Bacteria</taxon>
        <taxon>Pseudomonadati</taxon>
        <taxon>Planctomycetota</taxon>
        <taxon>Planctomycetia</taxon>
        <taxon>Gemmatales</taxon>
        <taxon>Gemmataceae</taxon>
        <taxon>Fimbriiglobus</taxon>
    </lineage>
</organism>
<dbReference type="Pfam" id="PF13419">
    <property type="entry name" value="HAD_2"/>
    <property type="match status" value="1"/>
</dbReference>
<dbReference type="SFLD" id="SFLDG01129">
    <property type="entry name" value="C1.5:_HAD__Beta-PGM__Phosphata"/>
    <property type="match status" value="1"/>
</dbReference>
<evidence type="ECO:0000313" key="2">
    <source>
        <dbReference type="Proteomes" id="UP000214646"/>
    </source>
</evidence>
<dbReference type="Proteomes" id="UP000214646">
    <property type="component" value="Unassembled WGS sequence"/>
</dbReference>
<dbReference type="NCBIfam" id="TIGR01549">
    <property type="entry name" value="HAD-SF-IA-v1"/>
    <property type="match status" value="1"/>
</dbReference>
<dbReference type="SUPFAM" id="SSF56784">
    <property type="entry name" value="HAD-like"/>
    <property type="match status" value="1"/>
</dbReference>
<dbReference type="OrthoDB" id="9792518at2"/>
<evidence type="ECO:0000313" key="1">
    <source>
        <dbReference type="EMBL" id="OWK36060.1"/>
    </source>
</evidence>
<dbReference type="InterPro" id="IPR006439">
    <property type="entry name" value="HAD-SF_hydro_IA"/>
</dbReference>
<proteinExistence type="predicted"/>
<comment type="caution">
    <text evidence="1">The sequence shown here is derived from an EMBL/GenBank/DDBJ whole genome shotgun (WGS) entry which is preliminary data.</text>
</comment>
<dbReference type="Gene3D" id="1.10.150.240">
    <property type="entry name" value="Putative phosphatase, domain 2"/>
    <property type="match status" value="1"/>
</dbReference>
<name>A0A225D393_9BACT</name>
<dbReference type="GO" id="GO:0005829">
    <property type="term" value="C:cytosol"/>
    <property type="evidence" value="ECO:0007669"/>
    <property type="project" value="TreeGrafter"/>
</dbReference>
<dbReference type="EMBL" id="NIDE01000017">
    <property type="protein sequence ID" value="OWK36060.1"/>
    <property type="molecule type" value="Genomic_DNA"/>
</dbReference>
<dbReference type="InterPro" id="IPR023198">
    <property type="entry name" value="PGP-like_dom2"/>
</dbReference>
<accession>A0A225D393</accession>
<keyword evidence="2" id="KW-1185">Reference proteome</keyword>
<dbReference type="GO" id="GO:0006281">
    <property type="term" value="P:DNA repair"/>
    <property type="evidence" value="ECO:0007669"/>
    <property type="project" value="TreeGrafter"/>
</dbReference>
<sequence>MPYRLVLFDFDGTLADSLPVALAVFNGLAPRFNLRPIVDLDAARGTPTRQLLKQMGVSFWKLPRLIRAFQEAAADHMDALKLHTGLGPVLGQLRADGYRLGILSSNREDNIRRCLRANSVESHFDFVVGYPKLFGKAKALRRILRAHHVDRADVLFVGDELRDLEAGRKVRVSTAAVTWGFHAESLLTAGGATYLVRNPDELLTVAGKGRAAL</sequence>
<dbReference type="AlphaFoldDB" id="A0A225D393"/>
<dbReference type="PANTHER" id="PTHR43434">
    <property type="entry name" value="PHOSPHOGLYCOLATE PHOSPHATASE"/>
    <property type="match status" value="1"/>
</dbReference>
<dbReference type="RefSeq" id="WP_088259128.1">
    <property type="nucleotide sequence ID" value="NZ_NIDE01000017.1"/>
</dbReference>
<reference evidence="2" key="1">
    <citation type="submission" date="2017-06" db="EMBL/GenBank/DDBJ databases">
        <title>Genome analysis of Fimbriiglobus ruber SP5, the first member of the order Planctomycetales with confirmed chitinolytic capability.</title>
        <authorList>
            <person name="Ravin N.V."/>
            <person name="Rakitin A.L."/>
            <person name="Ivanova A.A."/>
            <person name="Beletsky A.V."/>
            <person name="Kulichevskaya I.S."/>
            <person name="Mardanov A.V."/>
            <person name="Dedysh S.N."/>
        </authorList>
    </citation>
    <scope>NUCLEOTIDE SEQUENCE [LARGE SCALE GENOMIC DNA]</scope>
    <source>
        <strain evidence="2">SP5</strain>
    </source>
</reference>
<protein>
    <submittedName>
        <fullName evidence="1">Phosphoglycolate phosphatase</fullName>
    </submittedName>
</protein>
<dbReference type="InterPro" id="IPR041492">
    <property type="entry name" value="HAD_2"/>
</dbReference>
<dbReference type="InterPro" id="IPR050155">
    <property type="entry name" value="HAD-like_hydrolase_sf"/>
</dbReference>
<dbReference type="GO" id="GO:0008967">
    <property type="term" value="F:phosphoglycolate phosphatase activity"/>
    <property type="evidence" value="ECO:0007669"/>
    <property type="project" value="TreeGrafter"/>
</dbReference>
<dbReference type="PRINTS" id="PR00413">
    <property type="entry name" value="HADHALOGNASE"/>
</dbReference>
<dbReference type="Gene3D" id="3.40.50.1000">
    <property type="entry name" value="HAD superfamily/HAD-like"/>
    <property type="match status" value="1"/>
</dbReference>